<reference evidence="1" key="1">
    <citation type="journal article" date="2021" name="New Phytol.">
        <title>Evolutionary innovations through gain and loss of genes in the ectomycorrhizal Boletales.</title>
        <authorList>
            <person name="Wu G."/>
            <person name="Miyauchi S."/>
            <person name="Morin E."/>
            <person name="Kuo A."/>
            <person name="Drula E."/>
            <person name="Varga T."/>
            <person name="Kohler A."/>
            <person name="Feng B."/>
            <person name="Cao Y."/>
            <person name="Lipzen A."/>
            <person name="Daum C."/>
            <person name="Hundley H."/>
            <person name="Pangilinan J."/>
            <person name="Johnson J."/>
            <person name="Barry K."/>
            <person name="LaButti K."/>
            <person name="Ng V."/>
            <person name="Ahrendt S."/>
            <person name="Min B."/>
            <person name="Choi I.G."/>
            <person name="Park H."/>
            <person name="Plett J.M."/>
            <person name="Magnuson J."/>
            <person name="Spatafora J.W."/>
            <person name="Nagy L.G."/>
            <person name="Henrissat B."/>
            <person name="Grigoriev I.V."/>
            <person name="Yang Z.L."/>
            <person name="Xu J."/>
            <person name="Martin F.M."/>
        </authorList>
    </citation>
    <scope>NUCLEOTIDE SEQUENCE</scope>
    <source>
        <strain evidence="1">ATCC 28755</strain>
    </source>
</reference>
<evidence type="ECO:0000313" key="1">
    <source>
        <dbReference type="EMBL" id="KAH7914468.1"/>
    </source>
</evidence>
<protein>
    <submittedName>
        <fullName evidence="1">Cytochrome P450</fullName>
    </submittedName>
</protein>
<gene>
    <name evidence="1" type="ORF">BJ138DRAFT_384531</name>
</gene>
<comment type="caution">
    <text evidence="1">The sequence shown here is derived from an EMBL/GenBank/DDBJ whole genome shotgun (WGS) entry which is preliminary data.</text>
</comment>
<dbReference type="Proteomes" id="UP000790377">
    <property type="component" value="Unassembled WGS sequence"/>
</dbReference>
<accession>A0ACB8AN87</accession>
<organism evidence="1 2">
    <name type="scientific">Hygrophoropsis aurantiaca</name>
    <dbReference type="NCBI Taxonomy" id="72124"/>
    <lineage>
        <taxon>Eukaryota</taxon>
        <taxon>Fungi</taxon>
        <taxon>Dikarya</taxon>
        <taxon>Basidiomycota</taxon>
        <taxon>Agaricomycotina</taxon>
        <taxon>Agaricomycetes</taxon>
        <taxon>Agaricomycetidae</taxon>
        <taxon>Boletales</taxon>
        <taxon>Coniophorineae</taxon>
        <taxon>Hygrophoropsidaceae</taxon>
        <taxon>Hygrophoropsis</taxon>
    </lineage>
</organism>
<dbReference type="EMBL" id="MU267613">
    <property type="protein sequence ID" value="KAH7914468.1"/>
    <property type="molecule type" value="Genomic_DNA"/>
</dbReference>
<proteinExistence type="predicted"/>
<name>A0ACB8AN87_9AGAM</name>
<sequence>MFFYTPHFVIAFIFVYIVRFVQQRLSAVLILRHIPGPKNSSWLWGEEQNLYYSSSPGSLYLEWHRRFGRVIKFTGAFGHQVLSITDPRAVSFILGEGVYQFPKPDGVRAWFGTLLGEGILWVEGKDAHEKQRRAVAPALSPQSARNMTTMFYDNATRMVTQWHRLFDAGQSDELTIEMTNWAGRYALDTIGRAAFSYDFDCLRGQPHALAETLDSLTNHEKSRSSFYMRALFWIAPWILHLGKKGQMIRKTRKELGELATNILKDAKLAADPSGKTLMSLMLKADKLASVELMDEGQIAAQMRTIISAGYEPVSAALSWVLYELAMNPDRQQAIREEIAIARDPSYDELNNKFPLLDAFFLETLRTHPPVLENHHQASETISVPLAEPLPGTTDLHVIIPKGTILVMPVNVIQKDSLVWGPDADVFRPERWSQRNFRGTRDLFAFSVGPRGCLGRNFAVTEIKALAVTLLHNFAFSCPYEIEGFQSFVIRPRVVGQSASSLPLVVRRLAE</sequence>
<evidence type="ECO:0000313" key="2">
    <source>
        <dbReference type="Proteomes" id="UP000790377"/>
    </source>
</evidence>
<keyword evidence="2" id="KW-1185">Reference proteome</keyword>